<proteinExistence type="inferred from homology"/>
<dbReference type="PANTHER" id="PTHR43731">
    <property type="entry name" value="RHOMBOID PROTEASE"/>
    <property type="match status" value="1"/>
</dbReference>
<evidence type="ECO:0000256" key="4">
    <source>
        <dbReference type="ARBA" id="ARBA00022801"/>
    </source>
</evidence>
<comment type="similarity">
    <text evidence="2">Belongs to the peptidase S54 family.</text>
</comment>
<evidence type="ECO:0000256" key="7">
    <source>
        <dbReference type="SAM" id="Phobius"/>
    </source>
</evidence>
<feature type="transmembrane region" description="Helical" evidence="7">
    <location>
        <begin position="186"/>
        <end position="206"/>
    </location>
</feature>
<dbReference type="GO" id="GO:0016020">
    <property type="term" value="C:membrane"/>
    <property type="evidence" value="ECO:0007669"/>
    <property type="project" value="UniProtKB-SubCell"/>
</dbReference>
<dbReference type="AlphaFoldDB" id="A0A150WFD9"/>
<dbReference type="InterPro" id="IPR022764">
    <property type="entry name" value="Peptidase_S54_rhomboid_dom"/>
</dbReference>
<accession>A0A150WFD9</accession>
<dbReference type="Gene3D" id="1.20.1540.10">
    <property type="entry name" value="Rhomboid-like"/>
    <property type="match status" value="1"/>
</dbReference>
<keyword evidence="9" id="KW-0645">Protease</keyword>
<dbReference type="InterPro" id="IPR050925">
    <property type="entry name" value="Rhomboid_protease_S54"/>
</dbReference>
<reference evidence="9 10" key="1">
    <citation type="submission" date="2016-03" db="EMBL/GenBank/DDBJ databases">
        <authorList>
            <person name="Ploux O."/>
        </authorList>
    </citation>
    <scope>NUCLEOTIDE SEQUENCE [LARGE SCALE GENOMIC DNA]</scope>
    <source>
        <strain evidence="9 10">R0</strain>
    </source>
</reference>
<sequence length="319" mass="35259">MILPYPEEIQSLKRFPLTLTLAALNVLLFVMIFSGNPGGDVSSSALLDSDGLVLTGRLYHQYYDSLPRKDQARRPSWVQKTNSSDTEHLGVLGAYALRDANFVAAAEKFSFKGDVIQIEGWKKHFTEFRKKYKAQLLYRFGLSSLEMKPLSWVTYQFSHSTWMHLLSNLVFLVVMGMAVESMVGSAGLVLVYLLGGFLGGLGFLIFDPSGTVPMVGASASISALLAFYCVAEPRMRVRFLYLVSPMPGYYGAIYLPTLLMIPLFLVSDVANLWATPEGLGAGVAYAAHLGGAVLGVFLGTLYRFKKPLQLEHHIVKYFS</sequence>
<keyword evidence="6 7" id="KW-0472">Membrane</keyword>
<evidence type="ECO:0000313" key="9">
    <source>
        <dbReference type="EMBL" id="KYG61663.1"/>
    </source>
</evidence>
<dbReference type="Pfam" id="PF01694">
    <property type="entry name" value="Rhomboid"/>
    <property type="match status" value="1"/>
</dbReference>
<dbReference type="GO" id="GO:0004252">
    <property type="term" value="F:serine-type endopeptidase activity"/>
    <property type="evidence" value="ECO:0007669"/>
    <property type="project" value="InterPro"/>
</dbReference>
<keyword evidence="10" id="KW-1185">Reference proteome</keyword>
<evidence type="ECO:0000313" key="10">
    <source>
        <dbReference type="Proteomes" id="UP000075320"/>
    </source>
</evidence>
<dbReference type="PANTHER" id="PTHR43731:SF14">
    <property type="entry name" value="PRESENILIN-ASSOCIATED RHOMBOID-LIKE PROTEIN, MITOCHONDRIAL"/>
    <property type="match status" value="1"/>
</dbReference>
<keyword evidence="5 7" id="KW-1133">Transmembrane helix</keyword>
<dbReference type="EMBL" id="LUKE01000006">
    <property type="protein sequence ID" value="KYG61663.1"/>
    <property type="molecule type" value="Genomic_DNA"/>
</dbReference>
<evidence type="ECO:0000256" key="2">
    <source>
        <dbReference type="ARBA" id="ARBA00009045"/>
    </source>
</evidence>
<feature type="domain" description="Peptidase S54 rhomboid" evidence="8">
    <location>
        <begin position="151"/>
        <end position="302"/>
    </location>
</feature>
<evidence type="ECO:0000256" key="6">
    <source>
        <dbReference type="ARBA" id="ARBA00023136"/>
    </source>
</evidence>
<evidence type="ECO:0000256" key="3">
    <source>
        <dbReference type="ARBA" id="ARBA00022692"/>
    </source>
</evidence>
<dbReference type="SUPFAM" id="SSF144091">
    <property type="entry name" value="Rhomboid-like"/>
    <property type="match status" value="1"/>
</dbReference>
<gene>
    <name evidence="9" type="ORF">AZI86_18380</name>
</gene>
<protein>
    <submittedName>
        <fullName evidence="9">Rhomboid family intramembrane serine protease</fullName>
    </submittedName>
</protein>
<feature type="transmembrane region" description="Helical" evidence="7">
    <location>
        <begin position="15"/>
        <end position="33"/>
    </location>
</feature>
<comment type="caution">
    <text evidence="9">The sequence shown here is derived from an EMBL/GenBank/DDBJ whole genome shotgun (WGS) entry which is preliminary data.</text>
</comment>
<dbReference type="GO" id="GO:0006508">
    <property type="term" value="P:proteolysis"/>
    <property type="evidence" value="ECO:0007669"/>
    <property type="project" value="UniProtKB-KW"/>
</dbReference>
<dbReference type="RefSeq" id="WP_061836745.1">
    <property type="nucleotide sequence ID" value="NZ_LUKE01000006.1"/>
</dbReference>
<dbReference type="InterPro" id="IPR035952">
    <property type="entry name" value="Rhomboid-like_sf"/>
</dbReference>
<feature type="transmembrane region" description="Helical" evidence="7">
    <location>
        <begin position="279"/>
        <end position="302"/>
    </location>
</feature>
<organism evidence="9 10">
    <name type="scientific">Bdellovibrio bacteriovorus</name>
    <dbReference type="NCBI Taxonomy" id="959"/>
    <lineage>
        <taxon>Bacteria</taxon>
        <taxon>Pseudomonadati</taxon>
        <taxon>Bdellovibrionota</taxon>
        <taxon>Bdellovibrionia</taxon>
        <taxon>Bdellovibrionales</taxon>
        <taxon>Pseudobdellovibrionaceae</taxon>
        <taxon>Bdellovibrio</taxon>
    </lineage>
</organism>
<name>A0A150WFD9_BDEBC</name>
<evidence type="ECO:0000259" key="8">
    <source>
        <dbReference type="Pfam" id="PF01694"/>
    </source>
</evidence>
<feature type="transmembrane region" description="Helical" evidence="7">
    <location>
        <begin position="212"/>
        <end position="231"/>
    </location>
</feature>
<keyword evidence="4" id="KW-0378">Hydrolase</keyword>
<dbReference type="OrthoDB" id="9814037at2"/>
<comment type="subcellular location">
    <subcellularLocation>
        <location evidence="1">Membrane</location>
        <topology evidence="1">Multi-pass membrane protein</topology>
    </subcellularLocation>
</comment>
<evidence type="ECO:0000256" key="1">
    <source>
        <dbReference type="ARBA" id="ARBA00004141"/>
    </source>
</evidence>
<evidence type="ECO:0000256" key="5">
    <source>
        <dbReference type="ARBA" id="ARBA00022989"/>
    </source>
</evidence>
<keyword evidence="3 7" id="KW-0812">Transmembrane</keyword>
<dbReference type="Proteomes" id="UP000075320">
    <property type="component" value="Unassembled WGS sequence"/>
</dbReference>